<reference evidence="2" key="1">
    <citation type="journal article" date="2014" name="Int. J. Syst. Evol. Microbiol.">
        <title>Complete genome sequence of Corynebacterium casei LMG S-19264T (=DSM 44701T), isolated from a smear-ripened cheese.</title>
        <authorList>
            <consortium name="US DOE Joint Genome Institute (JGI-PGF)"/>
            <person name="Walter F."/>
            <person name="Albersmeier A."/>
            <person name="Kalinowski J."/>
            <person name="Ruckert C."/>
        </authorList>
    </citation>
    <scope>NUCLEOTIDE SEQUENCE</scope>
    <source>
        <strain evidence="2">JCM 3086</strain>
    </source>
</reference>
<evidence type="ECO:0000313" key="3">
    <source>
        <dbReference type="Proteomes" id="UP000657574"/>
    </source>
</evidence>
<dbReference type="InterPro" id="IPR013216">
    <property type="entry name" value="Methyltransf_11"/>
</dbReference>
<dbReference type="EMBL" id="BMQA01000093">
    <property type="protein sequence ID" value="GGJ66589.1"/>
    <property type="molecule type" value="Genomic_DNA"/>
</dbReference>
<name>A0A917ULM2_9ACTN</name>
<comment type="caution">
    <text evidence="2">The sequence shown here is derived from an EMBL/GenBank/DDBJ whole genome shotgun (WGS) entry which is preliminary data.</text>
</comment>
<dbReference type="RefSeq" id="WP_189317224.1">
    <property type="nucleotide sequence ID" value="NZ_BMQA01000093.1"/>
</dbReference>
<proteinExistence type="predicted"/>
<dbReference type="AlphaFoldDB" id="A0A917ULM2"/>
<dbReference type="SUPFAM" id="SSF53335">
    <property type="entry name" value="S-adenosyl-L-methionine-dependent methyltransferases"/>
    <property type="match status" value="1"/>
</dbReference>
<sequence>MFRPAPGPGSELLGLLAGAILAEFGCGHGAQLAGLINHGIARGIGIDVSPIRIHQAATGFGALDTLEWWLGDAVSVTPHLPKLDAACSNYGALWFSSPHLLVPRVAERLKPGGRLVLSRYSH</sequence>
<dbReference type="Pfam" id="PF08241">
    <property type="entry name" value="Methyltransf_11"/>
    <property type="match status" value="1"/>
</dbReference>
<organism evidence="2 3">
    <name type="scientific">Streptomyces brasiliensis</name>
    <dbReference type="NCBI Taxonomy" id="1954"/>
    <lineage>
        <taxon>Bacteria</taxon>
        <taxon>Bacillati</taxon>
        <taxon>Actinomycetota</taxon>
        <taxon>Actinomycetes</taxon>
        <taxon>Kitasatosporales</taxon>
        <taxon>Streptomycetaceae</taxon>
        <taxon>Streptomyces</taxon>
    </lineage>
</organism>
<reference evidence="2" key="2">
    <citation type="submission" date="2020-09" db="EMBL/GenBank/DDBJ databases">
        <authorList>
            <person name="Sun Q."/>
            <person name="Ohkuma M."/>
        </authorList>
    </citation>
    <scope>NUCLEOTIDE SEQUENCE</scope>
    <source>
        <strain evidence="2">JCM 3086</strain>
    </source>
</reference>
<gene>
    <name evidence="2" type="ORF">GCM10010121_091530</name>
</gene>
<dbReference type="Gene3D" id="3.40.50.150">
    <property type="entry name" value="Vaccinia Virus protein VP39"/>
    <property type="match status" value="1"/>
</dbReference>
<feature type="domain" description="Methyltransferase type 11" evidence="1">
    <location>
        <begin position="23"/>
        <end position="117"/>
    </location>
</feature>
<keyword evidence="3" id="KW-1185">Reference proteome</keyword>
<evidence type="ECO:0000313" key="2">
    <source>
        <dbReference type="EMBL" id="GGJ66589.1"/>
    </source>
</evidence>
<dbReference type="InterPro" id="IPR029063">
    <property type="entry name" value="SAM-dependent_MTases_sf"/>
</dbReference>
<dbReference type="CDD" id="cd02440">
    <property type="entry name" value="AdoMet_MTases"/>
    <property type="match status" value="1"/>
</dbReference>
<dbReference type="Proteomes" id="UP000657574">
    <property type="component" value="Unassembled WGS sequence"/>
</dbReference>
<protein>
    <recommendedName>
        <fullName evidence="1">Methyltransferase type 11 domain-containing protein</fullName>
    </recommendedName>
</protein>
<accession>A0A917ULM2</accession>
<dbReference type="GO" id="GO:0008757">
    <property type="term" value="F:S-adenosylmethionine-dependent methyltransferase activity"/>
    <property type="evidence" value="ECO:0007669"/>
    <property type="project" value="InterPro"/>
</dbReference>
<evidence type="ECO:0000259" key="1">
    <source>
        <dbReference type="Pfam" id="PF08241"/>
    </source>
</evidence>